<sequence length="209" mass="24819">MQSVSQISKSDPTRYGESFKPTARKMTHRLLSHNDNEMTLKKMDFTLAGSGKHIPDYNIKLTQLESKQIEPFKIKDFIPLINPTIKGELSRLNKNNFLDFLLIQKAGKSGDQKFFDLLIQQYNFDPFKKTLKMHDNKQQIQYLQKRDEREEQIELQVKQFYKHMQHKRSGTINEQPLDRMIIEKNNYLIQKLPRFRAKLEALQGKNDYI</sequence>
<keyword evidence="2" id="KW-1185">Reference proteome</keyword>
<dbReference type="OrthoDB" id="285716at2759"/>
<reference evidence="1" key="1">
    <citation type="submission" date="2021-01" db="EMBL/GenBank/DDBJ databases">
        <authorList>
            <consortium name="Genoscope - CEA"/>
            <person name="William W."/>
        </authorList>
    </citation>
    <scope>NUCLEOTIDE SEQUENCE</scope>
</reference>
<gene>
    <name evidence="1" type="ORF">PSON_ATCC_30995.1.T0240248</name>
</gene>
<evidence type="ECO:0000313" key="2">
    <source>
        <dbReference type="Proteomes" id="UP000692954"/>
    </source>
</evidence>
<name>A0A8S1LL32_9CILI</name>
<dbReference type="AlphaFoldDB" id="A0A8S1LL32"/>
<protein>
    <submittedName>
        <fullName evidence="1">Uncharacterized protein</fullName>
    </submittedName>
</protein>
<evidence type="ECO:0000313" key="1">
    <source>
        <dbReference type="EMBL" id="CAD8068630.1"/>
    </source>
</evidence>
<accession>A0A8S1LL32</accession>
<proteinExistence type="predicted"/>
<comment type="caution">
    <text evidence="1">The sequence shown here is derived from an EMBL/GenBank/DDBJ whole genome shotgun (WGS) entry which is preliminary data.</text>
</comment>
<dbReference type="Proteomes" id="UP000692954">
    <property type="component" value="Unassembled WGS sequence"/>
</dbReference>
<dbReference type="EMBL" id="CAJJDN010000024">
    <property type="protein sequence ID" value="CAD8068630.1"/>
    <property type="molecule type" value="Genomic_DNA"/>
</dbReference>
<organism evidence="1 2">
    <name type="scientific">Paramecium sonneborni</name>
    <dbReference type="NCBI Taxonomy" id="65129"/>
    <lineage>
        <taxon>Eukaryota</taxon>
        <taxon>Sar</taxon>
        <taxon>Alveolata</taxon>
        <taxon>Ciliophora</taxon>
        <taxon>Intramacronucleata</taxon>
        <taxon>Oligohymenophorea</taxon>
        <taxon>Peniculida</taxon>
        <taxon>Parameciidae</taxon>
        <taxon>Paramecium</taxon>
    </lineage>
</organism>